<dbReference type="InterPro" id="IPR011663">
    <property type="entry name" value="UTRA"/>
</dbReference>
<reference evidence="5 6" key="1">
    <citation type="journal article" date="2015" name="Genome Announc.">
        <title>Complete Genome Sequence of Cupriavidus basilensis 4G11, Isolated from the Oak Ridge Field Research Center Site.</title>
        <authorList>
            <person name="Ray J."/>
            <person name="Waters R.J."/>
            <person name="Skerker J.M."/>
            <person name="Kuehl J.V."/>
            <person name="Price M.N."/>
            <person name="Huang J."/>
            <person name="Chakraborty R."/>
            <person name="Arkin A.P."/>
            <person name="Deutschbauer A."/>
        </authorList>
    </citation>
    <scope>NUCLEOTIDE SEQUENCE [LARGE SCALE GENOMIC DNA]</scope>
    <source>
        <strain evidence="5">4G11</strain>
    </source>
</reference>
<evidence type="ECO:0000259" key="4">
    <source>
        <dbReference type="PROSITE" id="PS50949"/>
    </source>
</evidence>
<dbReference type="Pfam" id="PF00392">
    <property type="entry name" value="GntR"/>
    <property type="match status" value="1"/>
</dbReference>
<dbReference type="InterPro" id="IPR028978">
    <property type="entry name" value="Chorismate_lyase_/UTRA_dom_sf"/>
</dbReference>
<dbReference type="OrthoDB" id="8584262at2"/>
<gene>
    <name evidence="5" type="ORF">RR42_s0405</name>
</gene>
<keyword evidence="3" id="KW-0804">Transcription</keyword>
<keyword evidence="2" id="KW-0238">DNA-binding</keyword>
<keyword evidence="6" id="KW-1185">Reference proteome</keyword>
<dbReference type="PROSITE" id="PS50949">
    <property type="entry name" value="HTH_GNTR"/>
    <property type="match status" value="1"/>
</dbReference>
<dbReference type="GO" id="GO:0003700">
    <property type="term" value="F:DNA-binding transcription factor activity"/>
    <property type="evidence" value="ECO:0007669"/>
    <property type="project" value="InterPro"/>
</dbReference>
<dbReference type="Gene3D" id="3.40.1410.10">
    <property type="entry name" value="Chorismate lyase-like"/>
    <property type="match status" value="1"/>
</dbReference>
<feature type="domain" description="HTH gntR-type" evidence="4">
    <location>
        <begin position="17"/>
        <end position="85"/>
    </location>
</feature>
<protein>
    <submittedName>
        <fullName evidence="5">Transcriptional regulator, GntR family</fullName>
    </submittedName>
</protein>
<dbReference type="PRINTS" id="PR00035">
    <property type="entry name" value="HTHGNTR"/>
</dbReference>
<dbReference type="InterPro" id="IPR036390">
    <property type="entry name" value="WH_DNA-bd_sf"/>
</dbReference>
<proteinExistence type="predicted"/>
<dbReference type="RefSeq" id="WP_052494869.1">
    <property type="nucleotide sequence ID" value="NZ_CP010537.1"/>
</dbReference>
<evidence type="ECO:0000256" key="3">
    <source>
        <dbReference type="ARBA" id="ARBA00023163"/>
    </source>
</evidence>
<organism evidence="5 6">
    <name type="scientific">Cupriavidus basilensis</name>
    <dbReference type="NCBI Taxonomy" id="68895"/>
    <lineage>
        <taxon>Bacteria</taxon>
        <taxon>Pseudomonadati</taxon>
        <taxon>Pseudomonadota</taxon>
        <taxon>Betaproteobacteria</taxon>
        <taxon>Burkholderiales</taxon>
        <taxon>Burkholderiaceae</taxon>
        <taxon>Cupriavidus</taxon>
    </lineage>
</organism>
<evidence type="ECO:0000256" key="1">
    <source>
        <dbReference type="ARBA" id="ARBA00023015"/>
    </source>
</evidence>
<evidence type="ECO:0000313" key="6">
    <source>
        <dbReference type="Proteomes" id="UP000031843"/>
    </source>
</evidence>
<dbReference type="Pfam" id="PF07702">
    <property type="entry name" value="UTRA"/>
    <property type="match status" value="1"/>
</dbReference>
<dbReference type="InterPro" id="IPR000524">
    <property type="entry name" value="Tscrpt_reg_HTH_GntR"/>
</dbReference>
<dbReference type="SUPFAM" id="SSF46785">
    <property type="entry name" value="Winged helix' DNA-binding domain"/>
    <property type="match status" value="1"/>
</dbReference>
<dbReference type="SMART" id="SM00345">
    <property type="entry name" value="HTH_GNTR"/>
    <property type="match status" value="1"/>
</dbReference>
<dbReference type="KEGG" id="cbw:RR42_s0405"/>
<dbReference type="PANTHER" id="PTHR44846:SF1">
    <property type="entry name" value="MANNOSYL-D-GLYCERATE TRANSPORT_METABOLISM SYSTEM REPRESSOR MNGR-RELATED"/>
    <property type="match status" value="1"/>
</dbReference>
<dbReference type="Proteomes" id="UP000031843">
    <property type="component" value="Chromosome secondary"/>
</dbReference>
<sequence length="267" mass="28886">MPRTTDSPSPLGHMPGTSLHRQLFLVLRDEITRGIYAETGALPKEEALCERFGVSRITVRRALSELAALGLVERRHGLGTFVRADAPAGRSSPSLSVIDSLRKTALETDVEVLEVATAVPPADIAQLLLLAPGEQAVHALRLRSIKGTPVILTDAWVPAALGKRVSAAALRKQALYEILMAQGVKFGRVVQEITAQAADPAYAGWLRTEVGAPLLKLVRLMHDPESRPVQYITVYMSPERSRILMDISADTVNTLSAGQLVHDVPRG</sequence>
<evidence type="ECO:0000313" key="5">
    <source>
        <dbReference type="EMBL" id="AJG22001.1"/>
    </source>
</evidence>
<name>A0A0C4YN75_9BURK</name>
<evidence type="ECO:0000256" key="2">
    <source>
        <dbReference type="ARBA" id="ARBA00023125"/>
    </source>
</evidence>
<dbReference type="Gene3D" id="1.10.10.10">
    <property type="entry name" value="Winged helix-like DNA-binding domain superfamily/Winged helix DNA-binding domain"/>
    <property type="match status" value="1"/>
</dbReference>
<accession>A0A0C4YN75</accession>
<dbReference type="EMBL" id="CP010537">
    <property type="protein sequence ID" value="AJG22001.1"/>
    <property type="molecule type" value="Genomic_DNA"/>
</dbReference>
<keyword evidence="1" id="KW-0805">Transcription regulation</keyword>
<dbReference type="AlphaFoldDB" id="A0A0C4YN75"/>
<dbReference type="STRING" id="68895.RR42_s0405"/>
<dbReference type="InterPro" id="IPR050679">
    <property type="entry name" value="Bact_HTH_transcr_reg"/>
</dbReference>
<dbReference type="GO" id="GO:0003677">
    <property type="term" value="F:DNA binding"/>
    <property type="evidence" value="ECO:0007669"/>
    <property type="project" value="UniProtKB-KW"/>
</dbReference>
<dbReference type="SUPFAM" id="SSF64288">
    <property type="entry name" value="Chorismate lyase-like"/>
    <property type="match status" value="1"/>
</dbReference>
<dbReference type="SMART" id="SM00866">
    <property type="entry name" value="UTRA"/>
    <property type="match status" value="1"/>
</dbReference>
<dbReference type="GO" id="GO:0045892">
    <property type="term" value="P:negative regulation of DNA-templated transcription"/>
    <property type="evidence" value="ECO:0007669"/>
    <property type="project" value="TreeGrafter"/>
</dbReference>
<dbReference type="PANTHER" id="PTHR44846">
    <property type="entry name" value="MANNOSYL-D-GLYCERATE TRANSPORT/METABOLISM SYSTEM REPRESSOR MNGR-RELATED"/>
    <property type="match status" value="1"/>
</dbReference>
<dbReference type="InterPro" id="IPR036388">
    <property type="entry name" value="WH-like_DNA-bd_sf"/>
</dbReference>
<dbReference type="CDD" id="cd07377">
    <property type="entry name" value="WHTH_GntR"/>
    <property type="match status" value="1"/>
</dbReference>